<feature type="transmembrane region" description="Helical" evidence="1">
    <location>
        <begin position="12"/>
        <end position="37"/>
    </location>
</feature>
<accession>A0A1G6USI8</accession>
<keyword evidence="1" id="KW-1133">Transmembrane helix</keyword>
<evidence type="ECO:0000313" key="3">
    <source>
        <dbReference type="Proteomes" id="UP000198757"/>
    </source>
</evidence>
<dbReference type="STRING" id="1285928.SAMN04487894_10976"/>
<keyword evidence="1" id="KW-0812">Transmembrane</keyword>
<sequence length="426" mass="47010">MIRTILYRKLPAGSLIATLVLSLVLFITCGMLLLSLYHFKYFSIKDQLDQRLADDLQSGMERVLATELSATTQGPDSALLFEDQTDSLYCRNELWGCFPVSGIKVTYKGRMKAAAFLYGAGQFRYGDASLYLADHDRPLSVTGDTYIEGRAYLPKSGIRSGFFQDKGFFRKNLVEGITDTSSKQLPPLAAIFRKQLRSLASRVGDTLRAGSADGADSLTQSFYDAARQIILPRNGQLKHRWLKGKLIVLSDSVIDVPSTAFLEDVILVAPFIHFAQGFKGAVQAIALDSITAENGCTFEYPTALAGIGRSNAIGNTGAAVTLHEGTVLHGMILALTENDRTNIRPVVKIKPGATVRGMVYNEGYTYLNGRIEGAVFTHFFFEQRGPMSMENILIDASITPSRWFQQAGYFSLFTGSSRQTILKWLR</sequence>
<dbReference type="OrthoDB" id="1004942at2"/>
<evidence type="ECO:0000313" key="2">
    <source>
        <dbReference type="EMBL" id="SDD44263.1"/>
    </source>
</evidence>
<protein>
    <submittedName>
        <fullName evidence="2">Uncharacterized protein</fullName>
    </submittedName>
</protein>
<dbReference type="EMBL" id="FMZO01000009">
    <property type="protein sequence ID" value="SDD44263.1"/>
    <property type="molecule type" value="Genomic_DNA"/>
</dbReference>
<organism evidence="2 3">
    <name type="scientific">Niabella drilacis (strain DSM 25811 / CCM 8410 / CCUG 62505 / LMG 26954 / E90)</name>
    <dbReference type="NCBI Taxonomy" id="1285928"/>
    <lineage>
        <taxon>Bacteria</taxon>
        <taxon>Pseudomonadati</taxon>
        <taxon>Bacteroidota</taxon>
        <taxon>Chitinophagia</taxon>
        <taxon>Chitinophagales</taxon>
        <taxon>Chitinophagaceae</taxon>
        <taxon>Niabella</taxon>
    </lineage>
</organism>
<proteinExistence type="predicted"/>
<gene>
    <name evidence="2" type="ORF">SAMN04487894_10976</name>
</gene>
<name>A0A1G6USI8_NIADE</name>
<dbReference type="Proteomes" id="UP000198757">
    <property type="component" value="Unassembled WGS sequence"/>
</dbReference>
<keyword evidence="3" id="KW-1185">Reference proteome</keyword>
<evidence type="ECO:0000256" key="1">
    <source>
        <dbReference type="SAM" id="Phobius"/>
    </source>
</evidence>
<keyword evidence="1" id="KW-0472">Membrane</keyword>
<dbReference type="AlphaFoldDB" id="A0A1G6USI8"/>
<reference evidence="3" key="1">
    <citation type="submission" date="2016-10" db="EMBL/GenBank/DDBJ databases">
        <authorList>
            <person name="Varghese N."/>
            <person name="Submissions S."/>
        </authorList>
    </citation>
    <scope>NUCLEOTIDE SEQUENCE [LARGE SCALE GENOMIC DNA]</scope>
    <source>
        <strain evidence="3">DSM 25811 / CCM 8410 / LMG 26954 / E90</strain>
    </source>
</reference>
<dbReference type="RefSeq" id="WP_143019807.1">
    <property type="nucleotide sequence ID" value="NZ_FMZO01000009.1"/>
</dbReference>